<dbReference type="InterPro" id="IPR044668">
    <property type="entry name" value="PuuD-like"/>
</dbReference>
<keyword evidence="2" id="KW-1185">Reference proteome</keyword>
<dbReference type="Pfam" id="PF07722">
    <property type="entry name" value="Peptidase_C26"/>
    <property type="match status" value="1"/>
</dbReference>
<accession>A0ABS9BF21</accession>
<dbReference type="EMBL" id="JAKEVY010000002">
    <property type="protein sequence ID" value="MCF1714313.1"/>
    <property type="molecule type" value="Genomic_DNA"/>
</dbReference>
<dbReference type="InterPro" id="IPR029062">
    <property type="entry name" value="Class_I_gatase-like"/>
</dbReference>
<dbReference type="InterPro" id="IPR011697">
    <property type="entry name" value="Peptidase_C26"/>
</dbReference>
<dbReference type="PROSITE" id="PS51273">
    <property type="entry name" value="GATASE_TYPE_1"/>
    <property type="match status" value="1"/>
</dbReference>
<name>A0ABS9BF21_9BACT</name>
<keyword evidence="1" id="KW-0378">Hydrolase</keyword>
<dbReference type="Proteomes" id="UP001200145">
    <property type="component" value="Unassembled WGS sequence"/>
</dbReference>
<dbReference type="PANTHER" id="PTHR43235">
    <property type="entry name" value="GLUTAMINE AMIDOTRANSFERASE PB2B2.05-RELATED"/>
    <property type="match status" value="1"/>
</dbReference>
<comment type="caution">
    <text evidence="1">The sequence shown here is derived from an EMBL/GenBank/DDBJ whole genome shotgun (WGS) entry which is preliminary data.</text>
</comment>
<dbReference type="SUPFAM" id="SSF52317">
    <property type="entry name" value="Class I glutamine amidotransferase-like"/>
    <property type="match status" value="1"/>
</dbReference>
<reference evidence="1 2" key="1">
    <citation type="submission" date="2022-01" db="EMBL/GenBank/DDBJ databases">
        <title>Flavihumibacter sp. nov., isolated from sediment of a river.</title>
        <authorList>
            <person name="Liu H."/>
        </authorList>
    </citation>
    <scope>NUCLEOTIDE SEQUENCE [LARGE SCALE GENOMIC DNA]</scope>
    <source>
        <strain evidence="1 2">RY-1</strain>
    </source>
</reference>
<dbReference type="PANTHER" id="PTHR43235:SF1">
    <property type="entry name" value="GLUTAMINE AMIDOTRANSFERASE PB2B2.05-RELATED"/>
    <property type="match status" value="1"/>
</dbReference>
<evidence type="ECO:0000313" key="2">
    <source>
        <dbReference type="Proteomes" id="UP001200145"/>
    </source>
</evidence>
<dbReference type="RefSeq" id="WP_234864880.1">
    <property type="nucleotide sequence ID" value="NZ_JAKEVY010000002.1"/>
</dbReference>
<protein>
    <submittedName>
        <fullName evidence="1">Gamma-glutamyl-gamma-aminobutyrate hydrolase family protein</fullName>
    </submittedName>
</protein>
<gene>
    <name evidence="1" type="ORF">L0U88_06700</name>
</gene>
<proteinExistence type="predicted"/>
<dbReference type="Gene3D" id="3.40.50.880">
    <property type="match status" value="1"/>
</dbReference>
<sequence>MKKKIGISFSRTNFQNYWDWFTEADLGQDLELVLLSFETPDHKAVKQCDAYVLTGGVDIDPVYYQGAAVYPNQPDTYQPDRDQFEAAIYRHAKEKQAPVLAICRGMQLVHTLEGGKLIQDLGEQNRRHKKDTDEDKQHTVQLQPGSRLAAWAAESVGQVNSAHHQALDKETLSGNWRISALDDTGLIEAIEWKDEKDQPFLIGVQWHPERMLNKEKNPLSQAIKEHFIQTIREQS</sequence>
<evidence type="ECO:0000313" key="1">
    <source>
        <dbReference type="EMBL" id="MCF1714313.1"/>
    </source>
</evidence>
<dbReference type="GO" id="GO:0016787">
    <property type="term" value="F:hydrolase activity"/>
    <property type="evidence" value="ECO:0007669"/>
    <property type="project" value="UniProtKB-KW"/>
</dbReference>
<organism evidence="1 2">
    <name type="scientific">Flavihumibacter fluminis</name>
    <dbReference type="NCBI Taxonomy" id="2909236"/>
    <lineage>
        <taxon>Bacteria</taxon>
        <taxon>Pseudomonadati</taxon>
        <taxon>Bacteroidota</taxon>
        <taxon>Chitinophagia</taxon>
        <taxon>Chitinophagales</taxon>
        <taxon>Chitinophagaceae</taxon>
        <taxon>Flavihumibacter</taxon>
    </lineage>
</organism>